<dbReference type="RefSeq" id="WP_180145898.1">
    <property type="nucleotide sequence ID" value="NZ_CAADHO010000012.1"/>
</dbReference>
<comment type="cofactor">
    <cofactor evidence="1">
        <name>[4Fe-4S] cluster</name>
        <dbReference type="ChEBI" id="CHEBI:49883"/>
    </cofactor>
</comment>
<dbReference type="PROSITE" id="PS51918">
    <property type="entry name" value="RADICAL_SAM"/>
    <property type="match status" value="1"/>
</dbReference>
<dbReference type="AlphaFoldDB" id="A0A4V6IM14"/>
<gene>
    <name evidence="8" type="ORF">MSL71_46700</name>
</gene>
<dbReference type="Proteomes" id="UP000507962">
    <property type="component" value="Unassembled WGS sequence"/>
</dbReference>
<dbReference type="CDD" id="cd01335">
    <property type="entry name" value="Radical_SAM"/>
    <property type="match status" value="1"/>
</dbReference>
<dbReference type="SMART" id="SM00729">
    <property type="entry name" value="Elp3"/>
    <property type="match status" value="1"/>
</dbReference>
<dbReference type="InterPro" id="IPR040084">
    <property type="entry name" value="GTPase_Obg"/>
</dbReference>
<evidence type="ECO:0000313" key="8">
    <source>
        <dbReference type="EMBL" id="VFQ46988.1"/>
    </source>
</evidence>
<keyword evidence="4" id="KW-0479">Metal-binding</keyword>
<dbReference type="Pfam" id="PF04055">
    <property type="entry name" value="Radical_SAM"/>
    <property type="match status" value="1"/>
</dbReference>
<evidence type="ECO:0000256" key="2">
    <source>
        <dbReference type="ARBA" id="ARBA00022485"/>
    </source>
</evidence>
<dbReference type="GO" id="GO:0003824">
    <property type="term" value="F:catalytic activity"/>
    <property type="evidence" value="ECO:0007669"/>
    <property type="project" value="InterPro"/>
</dbReference>
<dbReference type="InterPro" id="IPR013785">
    <property type="entry name" value="Aldolase_TIM"/>
</dbReference>
<organism evidence="8 9">
    <name type="scientific">Desulfoluna butyratoxydans</name>
    <dbReference type="NCBI Taxonomy" id="231438"/>
    <lineage>
        <taxon>Bacteria</taxon>
        <taxon>Pseudomonadati</taxon>
        <taxon>Thermodesulfobacteriota</taxon>
        <taxon>Desulfobacteria</taxon>
        <taxon>Desulfobacterales</taxon>
        <taxon>Desulfolunaceae</taxon>
        <taxon>Desulfoluna</taxon>
    </lineage>
</organism>
<dbReference type="SUPFAM" id="SSF46785">
    <property type="entry name" value="Winged helix' DNA-binding domain"/>
    <property type="match status" value="1"/>
</dbReference>
<dbReference type="InterPro" id="IPR002831">
    <property type="entry name" value="Tscrpt_reg_TrmB_N"/>
</dbReference>
<proteinExistence type="predicted"/>
<dbReference type="InterPro" id="IPR058240">
    <property type="entry name" value="rSAM_sf"/>
</dbReference>
<dbReference type="InterPro" id="IPR036388">
    <property type="entry name" value="WH-like_DNA-bd_sf"/>
</dbReference>
<keyword evidence="2" id="KW-0004">4Fe-4S</keyword>
<reference evidence="8 9" key="1">
    <citation type="submission" date="2019-03" db="EMBL/GenBank/DDBJ databases">
        <authorList>
            <person name="Nijsse B."/>
        </authorList>
    </citation>
    <scope>NUCLEOTIDE SEQUENCE [LARGE SCALE GENOMIC DNA]</scope>
    <source>
        <strain evidence="8">Desulfoluna butyratoxydans MSL71</strain>
    </source>
</reference>
<keyword evidence="3" id="KW-0949">S-adenosyl-L-methionine</keyword>
<dbReference type="InterPro" id="IPR007197">
    <property type="entry name" value="rSAM"/>
</dbReference>
<dbReference type="SFLD" id="SFLDS00029">
    <property type="entry name" value="Radical_SAM"/>
    <property type="match status" value="1"/>
</dbReference>
<dbReference type="PANTHER" id="PTHR43787:SF11">
    <property type="entry name" value="UPF0026 PROTEIN SLR1464"/>
    <property type="match status" value="1"/>
</dbReference>
<dbReference type="EMBL" id="CAADHO010000012">
    <property type="protein sequence ID" value="VFQ46988.1"/>
    <property type="molecule type" value="Genomic_DNA"/>
</dbReference>
<keyword evidence="9" id="KW-1185">Reference proteome</keyword>
<dbReference type="InterPro" id="IPR006638">
    <property type="entry name" value="Elp3/MiaA/NifB-like_rSAM"/>
</dbReference>
<dbReference type="Gene3D" id="1.10.10.10">
    <property type="entry name" value="Winged helix-like DNA-binding domain superfamily/Winged helix DNA-binding domain"/>
    <property type="match status" value="1"/>
</dbReference>
<dbReference type="GO" id="GO:0046872">
    <property type="term" value="F:metal ion binding"/>
    <property type="evidence" value="ECO:0007669"/>
    <property type="project" value="UniProtKB-KW"/>
</dbReference>
<name>A0A4V6IM14_9BACT</name>
<accession>A0A4V6IM14</accession>
<dbReference type="SFLD" id="SFLDG01083">
    <property type="entry name" value="Uncharacterised_Radical_SAM_Su"/>
    <property type="match status" value="1"/>
</dbReference>
<dbReference type="PANTHER" id="PTHR43787">
    <property type="entry name" value="FEMO COFACTOR BIOSYNTHESIS PROTEIN NIFB-RELATED"/>
    <property type="match status" value="1"/>
</dbReference>
<dbReference type="Pfam" id="PF01978">
    <property type="entry name" value="TrmB"/>
    <property type="match status" value="1"/>
</dbReference>
<evidence type="ECO:0000256" key="6">
    <source>
        <dbReference type="ARBA" id="ARBA00023014"/>
    </source>
</evidence>
<protein>
    <submittedName>
        <fullName evidence="8">Sugar-specific transcriptional regulator trmb</fullName>
    </submittedName>
</protein>
<dbReference type="InterPro" id="IPR036390">
    <property type="entry name" value="WH_DNA-bd_sf"/>
</dbReference>
<dbReference type="Gene3D" id="3.20.20.70">
    <property type="entry name" value="Aldolase class I"/>
    <property type="match status" value="1"/>
</dbReference>
<evidence type="ECO:0000256" key="3">
    <source>
        <dbReference type="ARBA" id="ARBA00022691"/>
    </source>
</evidence>
<evidence type="ECO:0000256" key="4">
    <source>
        <dbReference type="ARBA" id="ARBA00022723"/>
    </source>
</evidence>
<dbReference type="SUPFAM" id="SSF102114">
    <property type="entry name" value="Radical SAM enzymes"/>
    <property type="match status" value="1"/>
</dbReference>
<sequence>MTEEPYVYLFGPVPSRRLGLSLGVDLVPSKTCSLDCVYCESGATTKLTVKRSALVPKEAVMAEIDRYLATHEPPDAVTFSGAGEPTLHESLGEIADHIKSRCPGVRVVLLTNGTLFDREDVRRDAARTDLVIASFEASGKKVFRALNRPHPSLDPEAMAEGLVTFRQEFSGELWIEVFIVPGLNDDDDEVARLAEVVKRIGPDRVQVNTLDRPGTEAWVKPADPERLKTITEALGSGEVIGAYTPRSTGGDSDADVGSRILGMVKRRPCTAEDLAESLGVPQEQVDEALETLTRTGRIQQETQARGMFYKPL</sequence>
<keyword evidence="5" id="KW-0408">Iron</keyword>
<keyword evidence="6" id="KW-0411">Iron-sulfur</keyword>
<evidence type="ECO:0000313" key="9">
    <source>
        <dbReference type="Proteomes" id="UP000507962"/>
    </source>
</evidence>
<feature type="domain" description="Radical SAM core" evidence="7">
    <location>
        <begin position="12"/>
        <end position="246"/>
    </location>
</feature>
<dbReference type="GO" id="GO:0051539">
    <property type="term" value="F:4 iron, 4 sulfur cluster binding"/>
    <property type="evidence" value="ECO:0007669"/>
    <property type="project" value="UniProtKB-KW"/>
</dbReference>
<evidence type="ECO:0000259" key="7">
    <source>
        <dbReference type="PROSITE" id="PS51918"/>
    </source>
</evidence>
<evidence type="ECO:0000256" key="1">
    <source>
        <dbReference type="ARBA" id="ARBA00001966"/>
    </source>
</evidence>
<evidence type="ECO:0000256" key="5">
    <source>
        <dbReference type="ARBA" id="ARBA00023004"/>
    </source>
</evidence>